<keyword evidence="3" id="KW-1185">Reference proteome</keyword>
<dbReference type="RefSeq" id="WP_156007060.1">
    <property type="nucleotide sequence ID" value="NZ_CP045483.1"/>
</dbReference>
<dbReference type="SUPFAM" id="SSF56801">
    <property type="entry name" value="Acetyl-CoA synthetase-like"/>
    <property type="match status" value="1"/>
</dbReference>
<dbReference type="Gene3D" id="3.30.300.30">
    <property type="match status" value="1"/>
</dbReference>
<reference evidence="2 3" key="1">
    <citation type="submission" date="2019-10" db="EMBL/GenBank/DDBJ databases">
        <title>Genome Sequences from Six Type Strain Members of the Archaeal Family Sulfolobaceae: Acidianus ambivalens, Acidianus infernus, Metallosphaera prunae, Stygiolobus azoricus, Sulfolobus metallicus, and Sulfurisphaera ohwakuensis.</title>
        <authorList>
            <person name="Counts J.A."/>
            <person name="Kelly R.M."/>
        </authorList>
    </citation>
    <scope>NUCLEOTIDE SEQUENCE [LARGE SCALE GENOMIC DNA]</scope>
    <source>
        <strain evidence="2 3">FC6</strain>
    </source>
</reference>
<dbReference type="EMBL" id="CP045483">
    <property type="protein sequence ID" value="QGR19863.1"/>
    <property type="molecule type" value="Genomic_DNA"/>
</dbReference>
<dbReference type="Pfam" id="PF14535">
    <property type="entry name" value="AMP-binding_C_2"/>
    <property type="match status" value="1"/>
</dbReference>
<protein>
    <recommendedName>
        <fullName evidence="1">AMP-dependent ligase C-terminal domain-containing protein</fullName>
    </recommendedName>
</protein>
<evidence type="ECO:0000313" key="3">
    <source>
        <dbReference type="Proteomes" id="UP000423396"/>
    </source>
</evidence>
<sequence length="93" mass="10744">MTYGRVNDVIFYKGVKIYPTAINEVLVKYPEIREYQLVFTKEPAKFEILIETDKPSEELIAADIQAVAFVHADIRFVKGLPRWEGKSKRVAIK</sequence>
<dbReference type="InterPro" id="IPR028154">
    <property type="entry name" value="AMP-dep_Lig_C"/>
</dbReference>
<evidence type="ECO:0000259" key="1">
    <source>
        <dbReference type="Pfam" id="PF14535"/>
    </source>
</evidence>
<gene>
    <name evidence="2" type="ORF">D1868_07640</name>
</gene>
<accession>A0A650CQ06</accession>
<dbReference type="KEGG" id="sazo:D1868_07640"/>
<dbReference type="Proteomes" id="UP000423396">
    <property type="component" value="Chromosome"/>
</dbReference>
<dbReference type="GeneID" id="42798933"/>
<feature type="domain" description="AMP-dependent ligase C-terminal" evidence="1">
    <location>
        <begin position="14"/>
        <end position="90"/>
    </location>
</feature>
<evidence type="ECO:0000313" key="2">
    <source>
        <dbReference type="EMBL" id="QGR19863.1"/>
    </source>
</evidence>
<organism evidence="2 3">
    <name type="scientific">Stygiolobus azoricus</name>
    <dbReference type="NCBI Taxonomy" id="41675"/>
    <lineage>
        <taxon>Archaea</taxon>
        <taxon>Thermoproteota</taxon>
        <taxon>Thermoprotei</taxon>
        <taxon>Sulfolobales</taxon>
        <taxon>Sulfolobaceae</taxon>
        <taxon>Stygiolobus</taxon>
    </lineage>
</organism>
<dbReference type="InterPro" id="IPR045851">
    <property type="entry name" value="AMP-bd_C_sf"/>
</dbReference>
<proteinExistence type="predicted"/>
<name>A0A650CQ06_9CREN</name>
<dbReference type="AlphaFoldDB" id="A0A650CQ06"/>
<dbReference type="OrthoDB" id="37928at2157"/>